<gene>
    <name evidence="3" type="ORF">KC222_10020</name>
</gene>
<evidence type="ECO:0000313" key="3">
    <source>
        <dbReference type="EMBL" id="MBU4682350.1"/>
    </source>
</evidence>
<organism evidence="3 4">
    <name type="scientific">Cedecea davisae</name>
    <dbReference type="NCBI Taxonomy" id="158484"/>
    <lineage>
        <taxon>Bacteria</taxon>
        <taxon>Pseudomonadati</taxon>
        <taxon>Pseudomonadota</taxon>
        <taxon>Gammaproteobacteria</taxon>
        <taxon>Enterobacterales</taxon>
        <taxon>Enterobacteriaceae</taxon>
        <taxon>Cedecea</taxon>
    </lineage>
</organism>
<feature type="chain" id="PRO_5045914384" description="Lipoprotein" evidence="2">
    <location>
        <begin position="20"/>
        <end position="160"/>
    </location>
</feature>
<reference evidence="3 4" key="1">
    <citation type="submission" date="2021-04" db="EMBL/GenBank/DDBJ databases">
        <authorList>
            <person name="Seiffert S.N."/>
        </authorList>
    </citation>
    <scope>NUCLEOTIDE SEQUENCE [LARGE SCALE GENOMIC DNA]</scope>
    <source>
        <strain evidence="3 4">1</strain>
    </source>
</reference>
<dbReference type="Proteomes" id="UP000686327">
    <property type="component" value="Unassembled WGS sequence"/>
</dbReference>
<comment type="caution">
    <text evidence="3">The sequence shown here is derived from an EMBL/GenBank/DDBJ whole genome shotgun (WGS) entry which is preliminary data.</text>
</comment>
<name>A0ABS6DHY5_9ENTR</name>
<evidence type="ECO:0000256" key="2">
    <source>
        <dbReference type="SAM" id="SignalP"/>
    </source>
</evidence>
<dbReference type="RefSeq" id="WP_216375584.1">
    <property type="nucleotide sequence ID" value="NZ_JAGRYT010000038.1"/>
</dbReference>
<feature type="signal peptide" evidence="2">
    <location>
        <begin position="1"/>
        <end position="19"/>
    </location>
</feature>
<evidence type="ECO:0000256" key="1">
    <source>
        <dbReference type="SAM" id="Coils"/>
    </source>
</evidence>
<reference evidence="4" key="2">
    <citation type="submission" date="2023-07" db="EMBL/GenBank/DDBJ databases">
        <title>Cedecea davisae an AmpC producer and its therapeutic implications.</title>
        <authorList>
            <person name="Notter J."/>
        </authorList>
    </citation>
    <scope>NUCLEOTIDE SEQUENCE [LARGE SCALE GENOMIC DNA]</scope>
    <source>
        <strain evidence="4">1</strain>
    </source>
</reference>
<proteinExistence type="predicted"/>
<protein>
    <recommendedName>
        <fullName evidence="5">Lipoprotein</fullName>
    </recommendedName>
</protein>
<keyword evidence="2" id="KW-0732">Signal</keyword>
<sequence>MRYLLLLIGAVLLSGCATDARQCDPTTGDVNIITKFNCNYSGTWDKRVEEKEHTLQHEQAMNKEFNAVYAAIEQEKAKSNASVASKRQTQQNLDRSLNALVAQLKTKTAGKAVAQKQLAALEKSMKEAQSKPAESVMQKQLELQELQGQLNELQSTLASQ</sequence>
<evidence type="ECO:0008006" key="5">
    <source>
        <dbReference type="Google" id="ProtNLM"/>
    </source>
</evidence>
<accession>A0ABS6DHY5</accession>
<dbReference type="EMBL" id="JAGRYU010000013">
    <property type="protein sequence ID" value="MBU4682350.1"/>
    <property type="molecule type" value="Genomic_DNA"/>
</dbReference>
<keyword evidence="4" id="KW-1185">Reference proteome</keyword>
<evidence type="ECO:0000313" key="4">
    <source>
        <dbReference type="Proteomes" id="UP000686327"/>
    </source>
</evidence>
<dbReference type="PROSITE" id="PS51257">
    <property type="entry name" value="PROKAR_LIPOPROTEIN"/>
    <property type="match status" value="1"/>
</dbReference>
<keyword evidence="1" id="KW-0175">Coiled coil</keyword>
<feature type="coiled-coil region" evidence="1">
    <location>
        <begin position="111"/>
        <end position="156"/>
    </location>
</feature>